<dbReference type="Gene3D" id="3.80.10.10">
    <property type="entry name" value="Ribonuclease Inhibitor"/>
    <property type="match status" value="1"/>
</dbReference>
<evidence type="ECO:0000256" key="8">
    <source>
        <dbReference type="ARBA" id="ARBA00023157"/>
    </source>
</evidence>
<evidence type="ECO:0000313" key="13">
    <source>
        <dbReference type="Proteomes" id="UP000291020"/>
    </source>
</evidence>
<evidence type="ECO:0000256" key="3">
    <source>
        <dbReference type="ARBA" id="ARBA00022692"/>
    </source>
</evidence>
<keyword evidence="8" id="KW-1015">Disulfide bond</keyword>
<proteinExistence type="predicted"/>
<evidence type="ECO:0000256" key="4">
    <source>
        <dbReference type="ARBA" id="ARBA00022729"/>
    </source>
</evidence>
<dbReference type="SUPFAM" id="SSF52058">
    <property type="entry name" value="L domain-like"/>
    <property type="match status" value="1"/>
</dbReference>
<comment type="subcellular location">
    <subcellularLocation>
        <location evidence="1">Membrane</location>
        <topology evidence="1">Single-pass membrane protein</topology>
    </subcellularLocation>
</comment>
<keyword evidence="4 10" id="KW-0732">Signal</keyword>
<keyword evidence="2" id="KW-0433">Leucine-rich repeat</keyword>
<evidence type="ECO:0000256" key="6">
    <source>
        <dbReference type="ARBA" id="ARBA00022989"/>
    </source>
</evidence>
<dbReference type="PROSITE" id="PS51450">
    <property type="entry name" value="LRR"/>
    <property type="match status" value="1"/>
</dbReference>
<dbReference type="SMART" id="SM00082">
    <property type="entry name" value="LRRCT"/>
    <property type="match status" value="1"/>
</dbReference>
<reference evidence="13" key="1">
    <citation type="journal article" date="2017" name="PLoS ONE">
        <title>The Agassiz's desert tortoise genome provides a resource for the conservation of a threatened species.</title>
        <authorList>
            <person name="Tollis M."/>
            <person name="DeNardo D.F."/>
            <person name="Cornelius J.A."/>
            <person name="Dolby G.A."/>
            <person name="Edwards T."/>
            <person name="Henen B.T."/>
            <person name="Karl A.E."/>
            <person name="Murphy R.W."/>
            <person name="Kusumi K."/>
        </authorList>
    </citation>
    <scope>NUCLEOTIDE SEQUENCE [LARGE SCALE GENOMIC DNA]</scope>
</reference>
<sequence length="200" mass="21865">MGNGSRGEMMGPFLCLWIATFFAVSQGCPEPCTCVEKKYGRQLAECAYRGLQAVPTGLPSNVTTLTLSANKITSLQQSSFLDVTQLQIYNNPLNCTCRLLWLKTWAENTLISIPKRDSISCAAPESLRGIPLGKIPKLQCTPPSVQLTYHPNLANTMLYDGVMLMLVLSLIAALRLHILRCSLWIVPGAGVAGAVHTTRW</sequence>
<name>A0A452HCA6_9SAUR</name>
<dbReference type="PROSITE" id="PS51257">
    <property type="entry name" value="PROKAR_LIPOPROTEIN"/>
    <property type="match status" value="1"/>
</dbReference>
<organism evidence="12 13">
    <name type="scientific">Gopherus agassizii</name>
    <name type="common">Agassiz's desert tortoise</name>
    <dbReference type="NCBI Taxonomy" id="38772"/>
    <lineage>
        <taxon>Eukaryota</taxon>
        <taxon>Metazoa</taxon>
        <taxon>Chordata</taxon>
        <taxon>Craniata</taxon>
        <taxon>Vertebrata</taxon>
        <taxon>Euteleostomi</taxon>
        <taxon>Archelosauria</taxon>
        <taxon>Testudinata</taxon>
        <taxon>Testudines</taxon>
        <taxon>Cryptodira</taxon>
        <taxon>Durocryptodira</taxon>
        <taxon>Testudinoidea</taxon>
        <taxon>Testudinidae</taxon>
        <taxon>Gopherus</taxon>
    </lineage>
</organism>
<evidence type="ECO:0000256" key="2">
    <source>
        <dbReference type="ARBA" id="ARBA00022614"/>
    </source>
</evidence>
<keyword evidence="3 9" id="KW-0812">Transmembrane</keyword>
<feature type="domain" description="LRRCT" evidence="11">
    <location>
        <begin position="91"/>
        <end position="141"/>
    </location>
</feature>
<dbReference type="PANTHER" id="PTHR22650:SF4">
    <property type="entry name" value="LEUCINE-RICH REPEAT AND TRANSMEMBRANE DOMAIN-CONTAINING PROTEIN 2-LIKE"/>
    <property type="match status" value="1"/>
</dbReference>
<keyword evidence="7 9" id="KW-0472">Membrane</keyword>
<dbReference type="InterPro" id="IPR052313">
    <property type="entry name" value="GPIb-IX-V_Complex"/>
</dbReference>
<dbReference type="InterPro" id="IPR001611">
    <property type="entry name" value="Leu-rich_rpt"/>
</dbReference>
<keyword evidence="13" id="KW-1185">Reference proteome</keyword>
<dbReference type="PANTHER" id="PTHR22650">
    <property type="entry name" value="GLYCOPROTEIN IB BETA"/>
    <property type="match status" value="1"/>
</dbReference>
<evidence type="ECO:0000256" key="5">
    <source>
        <dbReference type="ARBA" id="ARBA00022889"/>
    </source>
</evidence>
<evidence type="ECO:0000259" key="11">
    <source>
        <dbReference type="SMART" id="SM00082"/>
    </source>
</evidence>
<reference evidence="12" key="3">
    <citation type="submission" date="2025-09" db="UniProtKB">
        <authorList>
            <consortium name="Ensembl"/>
        </authorList>
    </citation>
    <scope>IDENTIFICATION</scope>
</reference>
<dbReference type="Ensembl" id="ENSGAGT00000014209.1">
    <property type="protein sequence ID" value="ENSGAGP00000012417.1"/>
    <property type="gene ID" value="ENSGAGG00000009523.1"/>
</dbReference>
<evidence type="ECO:0000256" key="7">
    <source>
        <dbReference type="ARBA" id="ARBA00023136"/>
    </source>
</evidence>
<dbReference type="AlphaFoldDB" id="A0A452HCA6"/>
<evidence type="ECO:0000256" key="1">
    <source>
        <dbReference type="ARBA" id="ARBA00004167"/>
    </source>
</evidence>
<keyword evidence="6 9" id="KW-1133">Transmembrane helix</keyword>
<evidence type="ECO:0000256" key="9">
    <source>
        <dbReference type="SAM" id="Phobius"/>
    </source>
</evidence>
<feature type="signal peptide" evidence="10">
    <location>
        <begin position="1"/>
        <end position="27"/>
    </location>
</feature>
<dbReference type="InterPro" id="IPR000483">
    <property type="entry name" value="Cys-rich_flank_reg_C"/>
</dbReference>
<protein>
    <recommendedName>
        <fullName evidence="11">LRRCT domain-containing protein</fullName>
    </recommendedName>
</protein>
<dbReference type="InterPro" id="IPR032675">
    <property type="entry name" value="LRR_dom_sf"/>
</dbReference>
<feature type="chain" id="PRO_5045431827" description="LRRCT domain-containing protein" evidence="10">
    <location>
        <begin position="28"/>
        <end position="200"/>
    </location>
</feature>
<keyword evidence="5" id="KW-0130">Cell adhesion</keyword>
<feature type="transmembrane region" description="Helical" evidence="9">
    <location>
        <begin position="157"/>
        <end position="176"/>
    </location>
</feature>
<reference evidence="12" key="2">
    <citation type="submission" date="2025-08" db="UniProtKB">
        <authorList>
            <consortium name="Ensembl"/>
        </authorList>
    </citation>
    <scope>IDENTIFICATION</scope>
</reference>
<accession>A0A452HCA6</accession>
<dbReference type="Proteomes" id="UP000291020">
    <property type="component" value="Unassembled WGS sequence"/>
</dbReference>
<evidence type="ECO:0000313" key="12">
    <source>
        <dbReference type="Ensembl" id="ENSGAGP00000012417.1"/>
    </source>
</evidence>
<dbReference type="STRING" id="38772.ENSGAGP00000012417"/>
<evidence type="ECO:0000256" key="10">
    <source>
        <dbReference type="SAM" id="SignalP"/>
    </source>
</evidence>